<gene>
    <name evidence="1" type="ORF">TNCT_441501</name>
</gene>
<comment type="caution">
    <text evidence="1">The sequence shown here is derived from an EMBL/GenBank/DDBJ whole genome shotgun (WGS) entry which is preliminary data.</text>
</comment>
<dbReference type="AlphaFoldDB" id="A0A8X6HR36"/>
<keyword evidence="2" id="KW-1185">Reference proteome</keyword>
<protein>
    <submittedName>
        <fullName evidence="1">Uncharacterized protein</fullName>
    </submittedName>
</protein>
<evidence type="ECO:0000313" key="1">
    <source>
        <dbReference type="EMBL" id="GFR28348.1"/>
    </source>
</evidence>
<accession>A0A8X6HR36</accession>
<organism evidence="1 2">
    <name type="scientific">Trichonephila clavata</name>
    <name type="common">Joro spider</name>
    <name type="synonym">Nephila clavata</name>
    <dbReference type="NCBI Taxonomy" id="2740835"/>
    <lineage>
        <taxon>Eukaryota</taxon>
        <taxon>Metazoa</taxon>
        <taxon>Ecdysozoa</taxon>
        <taxon>Arthropoda</taxon>
        <taxon>Chelicerata</taxon>
        <taxon>Arachnida</taxon>
        <taxon>Araneae</taxon>
        <taxon>Araneomorphae</taxon>
        <taxon>Entelegynae</taxon>
        <taxon>Araneoidea</taxon>
        <taxon>Nephilidae</taxon>
        <taxon>Trichonephila</taxon>
    </lineage>
</organism>
<dbReference type="EMBL" id="BMAO01028952">
    <property type="protein sequence ID" value="GFR28348.1"/>
    <property type="molecule type" value="Genomic_DNA"/>
</dbReference>
<proteinExistence type="predicted"/>
<sequence>MKGHDFSHGKNDNAEWSCCYELHRALVRSRSNNSISDVTEDFGYKDIRLMCRGSKSSTFIYSLRMSDPMCPPCSWTRIPNH</sequence>
<reference evidence="1" key="1">
    <citation type="submission" date="2020-07" db="EMBL/GenBank/DDBJ databases">
        <title>Multicomponent nature underlies the extraordinary mechanical properties of spider dragline silk.</title>
        <authorList>
            <person name="Kono N."/>
            <person name="Nakamura H."/>
            <person name="Mori M."/>
            <person name="Yoshida Y."/>
            <person name="Ohtoshi R."/>
            <person name="Malay A.D."/>
            <person name="Moran D.A.P."/>
            <person name="Tomita M."/>
            <person name="Numata K."/>
            <person name="Arakawa K."/>
        </authorList>
    </citation>
    <scope>NUCLEOTIDE SEQUENCE</scope>
</reference>
<feature type="non-terminal residue" evidence="1">
    <location>
        <position position="1"/>
    </location>
</feature>
<evidence type="ECO:0000313" key="2">
    <source>
        <dbReference type="Proteomes" id="UP000887116"/>
    </source>
</evidence>
<dbReference type="Proteomes" id="UP000887116">
    <property type="component" value="Unassembled WGS sequence"/>
</dbReference>
<name>A0A8X6HR36_TRICU</name>